<reference evidence="2 3" key="1">
    <citation type="submission" date="2020-07" db="EMBL/GenBank/DDBJ databases">
        <title>Sequencing the genomes of 1000 actinobacteria strains.</title>
        <authorList>
            <person name="Klenk H.-P."/>
        </authorList>
    </citation>
    <scope>NUCLEOTIDE SEQUENCE [LARGE SCALE GENOMIC DNA]</scope>
    <source>
        <strain evidence="2 3">LI1</strain>
    </source>
</reference>
<keyword evidence="3" id="KW-1185">Reference proteome</keyword>
<sequence>MSDELSAPREGSAGPSGTVRGCDTADMLVIHGMFRRLFTDLPALVAGVPVGDSVRSAVVGAHVREVSAGLHAHHQGEDLLLWEKLESRAPACALHVGQMRAQHQAVALELGELENAVELWQTTNAVEDAESVVDILTTIKALLFAHLGQEERQILPVAGVTLTQQEWDLLGAHGRTAIPRERLMVQLGFILEGFAPDERAGWLRENVPAPIRLLYRVIGRRQYEKNYRLVYGAAPL</sequence>
<proteinExistence type="predicted"/>
<name>A0A7Z0ECA5_9MICO</name>
<feature type="domain" description="Hemerythrin-like" evidence="1">
    <location>
        <begin position="28"/>
        <end position="157"/>
    </location>
</feature>
<evidence type="ECO:0000259" key="1">
    <source>
        <dbReference type="Pfam" id="PF01814"/>
    </source>
</evidence>
<evidence type="ECO:0000313" key="3">
    <source>
        <dbReference type="Proteomes" id="UP000537260"/>
    </source>
</evidence>
<evidence type="ECO:0000313" key="2">
    <source>
        <dbReference type="EMBL" id="NYJ19001.1"/>
    </source>
</evidence>
<comment type="caution">
    <text evidence="2">The sequence shown here is derived from an EMBL/GenBank/DDBJ whole genome shotgun (WGS) entry which is preliminary data.</text>
</comment>
<dbReference type="Proteomes" id="UP000537260">
    <property type="component" value="Unassembled WGS sequence"/>
</dbReference>
<dbReference type="EMBL" id="JACCFM010000001">
    <property type="protein sequence ID" value="NYJ19001.1"/>
    <property type="molecule type" value="Genomic_DNA"/>
</dbReference>
<accession>A0A7Z0ECA5</accession>
<dbReference type="InterPro" id="IPR012312">
    <property type="entry name" value="Hemerythrin-like"/>
</dbReference>
<dbReference type="Pfam" id="PF01814">
    <property type="entry name" value="Hemerythrin"/>
    <property type="match status" value="1"/>
</dbReference>
<gene>
    <name evidence="2" type="ORF">HNR05_000792</name>
</gene>
<dbReference type="AlphaFoldDB" id="A0A7Z0ECA5"/>
<dbReference type="Gene3D" id="1.20.120.520">
    <property type="entry name" value="nmb1532 protein domain like"/>
    <property type="match status" value="1"/>
</dbReference>
<dbReference type="RefSeq" id="WP_343062447.1">
    <property type="nucleotide sequence ID" value="NZ_JACCFM010000001.1"/>
</dbReference>
<organism evidence="2 3">
    <name type="scientific">Glaciibacter psychrotolerans</name>
    <dbReference type="NCBI Taxonomy" id="670054"/>
    <lineage>
        <taxon>Bacteria</taxon>
        <taxon>Bacillati</taxon>
        <taxon>Actinomycetota</taxon>
        <taxon>Actinomycetes</taxon>
        <taxon>Micrococcales</taxon>
        <taxon>Microbacteriaceae</taxon>
        <taxon>Glaciibacter</taxon>
    </lineage>
</organism>
<dbReference type="CDD" id="cd12108">
    <property type="entry name" value="Hr-like"/>
    <property type="match status" value="1"/>
</dbReference>
<protein>
    <recommendedName>
        <fullName evidence="1">Hemerythrin-like domain-containing protein</fullName>
    </recommendedName>
</protein>